<dbReference type="RefSeq" id="WP_264506158.1">
    <property type="nucleotide sequence ID" value="NZ_JAPDFL010000001.1"/>
</dbReference>
<keyword evidence="1" id="KW-0472">Membrane</keyword>
<dbReference type="Proteomes" id="UP001208938">
    <property type="component" value="Unassembled WGS sequence"/>
</dbReference>
<evidence type="ECO:0000256" key="1">
    <source>
        <dbReference type="SAM" id="Phobius"/>
    </source>
</evidence>
<dbReference type="EMBL" id="JAPDFL010000001">
    <property type="protein sequence ID" value="MCW1933219.1"/>
    <property type="molecule type" value="Genomic_DNA"/>
</dbReference>
<evidence type="ECO:0000313" key="2">
    <source>
        <dbReference type="EMBL" id="MCW1933219.1"/>
    </source>
</evidence>
<reference evidence="2 3" key="1">
    <citation type="submission" date="2022-10" db="EMBL/GenBank/DDBJ databases">
        <title>Pararhodobacter sp. nov., isolated from marine algae.</title>
        <authorList>
            <person name="Choi B.J."/>
            <person name="Kim J.M."/>
            <person name="Lee J.K."/>
            <person name="Choi D.G."/>
            <person name="Jeon C.O."/>
        </authorList>
    </citation>
    <scope>NUCLEOTIDE SEQUENCE [LARGE SCALE GENOMIC DNA]</scope>
    <source>
        <strain evidence="2 3">ZQ420</strain>
    </source>
</reference>
<evidence type="ECO:0008006" key="4">
    <source>
        <dbReference type="Google" id="ProtNLM"/>
    </source>
</evidence>
<keyword evidence="3" id="KW-1185">Reference proteome</keyword>
<feature type="transmembrane region" description="Helical" evidence="1">
    <location>
        <begin position="46"/>
        <end position="64"/>
    </location>
</feature>
<proteinExistence type="predicted"/>
<gene>
    <name evidence="2" type="ORF">OKW52_13360</name>
</gene>
<feature type="transmembrane region" description="Helical" evidence="1">
    <location>
        <begin position="20"/>
        <end position="40"/>
    </location>
</feature>
<accession>A0ABT3H0A1</accession>
<organism evidence="2 3">
    <name type="scientific">Pararhodobacter zhoushanensis</name>
    <dbReference type="NCBI Taxonomy" id="2479545"/>
    <lineage>
        <taxon>Bacteria</taxon>
        <taxon>Pseudomonadati</taxon>
        <taxon>Pseudomonadota</taxon>
        <taxon>Alphaproteobacteria</taxon>
        <taxon>Rhodobacterales</taxon>
        <taxon>Paracoccaceae</taxon>
        <taxon>Pararhodobacter</taxon>
    </lineage>
</organism>
<comment type="caution">
    <text evidence="2">The sequence shown here is derived from an EMBL/GenBank/DDBJ whole genome shotgun (WGS) entry which is preliminary data.</text>
</comment>
<keyword evidence="1" id="KW-1133">Transmembrane helix</keyword>
<name>A0ABT3H0A1_9RHOB</name>
<protein>
    <recommendedName>
        <fullName evidence="4">SPW repeat-containing protein</fullName>
    </recommendedName>
</protein>
<evidence type="ECO:0000313" key="3">
    <source>
        <dbReference type="Proteomes" id="UP001208938"/>
    </source>
</evidence>
<keyword evidence="1" id="KW-0812">Transmembrane</keyword>
<feature type="transmembrane region" description="Helical" evidence="1">
    <location>
        <begin position="96"/>
        <end position="116"/>
    </location>
</feature>
<sequence length="121" mass="12134">MENPLTPSRAHSTPLSPAAAGLGAAALLVLAVLAGIVSLLPAQGQPLGMLLGILGSLAVALVLPAARCHPLLAMVWSALAFSLPVALVLMHPGLPLGVALAFGAAGVWVILTTAACRHTRR</sequence>